<sequence length="131" mass="14189">MLAAGTALVGAMATDAWQQARTSAVELARRVHPERVPAVEAEPAEVREEVLTAREADDADAENGLAQDWQRKLQRLVRDHPEPARELRRVPDQELAPLVPHRNGPSGPGTVSTATAGDNSTVIQGRDIRFG</sequence>
<evidence type="ECO:0000313" key="3">
    <source>
        <dbReference type="Proteomes" id="UP000568022"/>
    </source>
</evidence>
<evidence type="ECO:0000313" key="2">
    <source>
        <dbReference type="EMBL" id="MBB5124747.1"/>
    </source>
</evidence>
<comment type="caution">
    <text evidence="2">The sequence shown here is derived from an EMBL/GenBank/DDBJ whole genome shotgun (WGS) entry which is preliminary data.</text>
</comment>
<feature type="compositionally biased region" description="Basic and acidic residues" evidence="1">
    <location>
        <begin position="80"/>
        <end position="92"/>
    </location>
</feature>
<feature type="region of interest" description="Disordered" evidence="1">
    <location>
        <begin position="80"/>
        <end position="131"/>
    </location>
</feature>
<dbReference type="AlphaFoldDB" id="A0A7W8BJV5"/>
<protein>
    <submittedName>
        <fullName evidence="2">Transketolase</fullName>
    </submittedName>
</protein>
<proteinExistence type="predicted"/>
<accession>A0A7W8BJV5</accession>
<dbReference type="EMBL" id="JACHJE010000003">
    <property type="protein sequence ID" value="MBB5124747.1"/>
    <property type="molecule type" value="Genomic_DNA"/>
</dbReference>
<reference evidence="2 3" key="1">
    <citation type="submission" date="2020-08" db="EMBL/GenBank/DDBJ databases">
        <title>Genomic Encyclopedia of Type Strains, Phase III (KMG-III): the genomes of soil and plant-associated and newly described type strains.</title>
        <authorList>
            <person name="Whitman W."/>
        </authorList>
    </citation>
    <scope>NUCLEOTIDE SEQUENCE [LARGE SCALE GENOMIC DNA]</scope>
    <source>
        <strain evidence="2 3">CECT 3226</strain>
    </source>
</reference>
<name>A0A7W8BJV5_9ACTN</name>
<gene>
    <name evidence="2" type="ORF">FHS32_001479</name>
</gene>
<organism evidence="2 3">
    <name type="scientific">Streptomyces griseoloalbus</name>
    <dbReference type="NCBI Taxonomy" id="67303"/>
    <lineage>
        <taxon>Bacteria</taxon>
        <taxon>Bacillati</taxon>
        <taxon>Actinomycetota</taxon>
        <taxon>Actinomycetes</taxon>
        <taxon>Kitasatosporales</taxon>
        <taxon>Streptomycetaceae</taxon>
        <taxon>Streptomyces</taxon>
    </lineage>
</organism>
<dbReference type="Proteomes" id="UP000568022">
    <property type="component" value="Unassembled WGS sequence"/>
</dbReference>
<keyword evidence="3" id="KW-1185">Reference proteome</keyword>
<feature type="compositionally biased region" description="Polar residues" evidence="1">
    <location>
        <begin position="109"/>
        <end position="123"/>
    </location>
</feature>
<evidence type="ECO:0000256" key="1">
    <source>
        <dbReference type="SAM" id="MobiDB-lite"/>
    </source>
</evidence>